<feature type="compositionally biased region" description="Polar residues" evidence="1">
    <location>
        <begin position="133"/>
        <end position="144"/>
    </location>
</feature>
<gene>
    <name evidence="2" type="ORF">LSAA_12098</name>
</gene>
<proteinExistence type="predicted"/>
<evidence type="ECO:0000256" key="1">
    <source>
        <dbReference type="SAM" id="MobiDB-lite"/>
    </source>
</evidence>
<dbReference type="InterPro" id="IPR011029">
    <property type="entry name" value="DEATH-like_dom_sf"/>
</dbReference>
<evidence type="ECO:0000313" key="2">
    <source>
        <dbReference type="EMBL" id="CAF2974815.1"/>
    </source>
</evidence>
<feature type="region of interest" description="Disordered" evidence="1">
    <location>
        <begin position="122"/>
        <end position="144"/>
    </location>
</feature>
<reference evidence="2" key="1">
    <citation type="submission" date="2021-02" db="EMBL/GenBank/DDBJ databases">
        <authorList>
            <person name="Bekaert M."/>
        </authorList>
    </citation>
    <scope>NUCLEOTIDE SEQUENCE</scope>
    <source>
        <strain evidence="2">IoA-00</strain>
    </source>
</reference>
<protein>
    <submittedName>
        <fullName evidence="2">(salmon louse) hypothetical protein</fullName>
    </submittedName>
</protein>
<dbReference type="Proteomes" id="UP000675881">
    <property type="component" value="Chromosome 6"/>
</dbReference>
<sequence length="144" mass="16220">MGWSFKCKSSSTLSFDSLWSNNMSRDDKICMSYSLNRLDPLIKTVSFNIILKQESEELLIPIHFEADSRYPSPISSTENTIKSQRPSFRLPSGIKRRLSSALDASESWKNLTKELGLDKFDRFFSSRSPSPGENGSESLGVSRG</sequence>
<accession>A0A7R8HAF5</accession>
<dbReference type="EMBL" id="HG994585">
    <property type="protein sequence ID" value="CAF2974815.1"/>
    <property type="molecule type" value="Genomic_DNA"/>
</dbReference>
<evidence type="ECO:0000313" key="3">
    <source>
        <dbReference type="Proteomes" id="UP000675881"/>
    </source>
</evidence>
<dbReference type="OrthoDB" id="5973910at2759"/>
<name>A0A7R8HAF5_LEPSM</name>
<dbReference type="Gene3D" id="1.10.533.10">
    <property type="entry name" value="Death Domain, Fas"/>
    <property type="match status" value="1"/>
</dbReference>
<dbReference type="AlphaFoldDB" id="A0A7R8HAF5"/>
<keyword evidence="3" id="KW-1185">Reference proteome</keyword>
<organism evidence="2 3">
    <name type="scientific">Lepeophtheirus salmonis</name>
    <name type="common">Salmon louse</name>
    <name type="synonym">Caligus salmonis</name>
    <dbReference type="NCBI Taxonomy" id="72036"/>
    <lineage>
        <taxon>Eukaryota</taxon>
        <taxon>Metazoa</taxon>
        <taxon>Ecdysozoa</taxon>
        <taxon>Arthropoda</taxon>
        <taxon>Crustacea</taxon>
        <taxon>Multicrustacea</taxon>
        <taxon>Hexanauplia</taxon>
        <taxon>Copepoda</taxon>
        <taxon>Siphonostomatoida</taxon>
        <taxon>Caligidae</taxon>
        <taxon>Lepeophtheirus</taxon>
    </lineage>
</organism>